<feature type="active site" description="Nucleophile" evidence="4">
    <location>
        <position position="39"/>
    </location>
</feature>
<gene>
    <name evidence="6" type="ORF">SAMN05421736_104115</name>
</gene>
<keyword evidence="1 4" id="KW-0378">Hydrolase</keyword>
<reference evidence="7" key="1">
    <citation type="submission" date="2016-10" db="EMBL/GenBank/DDBJ databases">
        <authorList>
            <person name="Varghese N."/>
            <person name="Submissions S."/>
        </authorList>
    </citation>
    <scope>NUCLEOTIDE SEQUENCE [LARGE SCALE GENOMIC DNA]</scope>
    <source>
        <strain evidence="7">SP</strain>
    </source>
</reference>
<evidence type="ECO:0000256" key="1">
    <source>
        <dbReference type="ARBA" id="ARBA00022801"/>
    </source>
</evidence>
<feature type="short sequence motif" description="DGA/G" evidence="4">
    <location>
        <begin position="160"/>
        <end position="162"/>
    </location>
</feature>
<comment type="caution">
    <text evidence="4">Lacks conserved residue(s) required for the propagation of feature annotation.</text>
</comment>
<keyword evidence="7" id="KW-1185">Reference proteome</keyword>
<dbReference type="Pfam" id="PF19890">
    <property type="entry name" value="DUF6363"/>
    <property type="match status" value="1"/>
</dbReference>
<evidence type="ECO:0000313" key="6">
    <source>
        <dbReference type="EMBL" id="SDY89535.1"/>
    </source>
</evidence>
<sequence>MNNVGIVLEGGGMRGVYTGGVLEYFLEKQLCFPYVAAVSAGACNGASYVAKQRGRNKAVTVDFASHPEYISYRRLIKNGELFNFDLIFEEIPNNLHLFDYESFFQSDQLFFTGTTDCETGEVIYFEKEELKADLNKILRASCSLPLVAPIVVHRGRPLLDGGVSDPIPLEKSIQDGNEKHVVILTQCPGYEKKPENQWRWLYRKKYRMYPQLLRLLETRWMIYNQSLKKVLEMEQEGRAFVFRPENLQNVGRLERKQEKLQALYNHGYAHAKERYEELLAFLTASPCPFPAEREKISVGRVRK</sequence>
<evidence type="ECO:0000313" key="7">
    <source>
        <dbReference type="Proteomes" id="UP000198935"/>
    </source>
</evidence>
<dbReference type="PROSITE" id="PS51635">
    <property type="entry name" value="PNPLA"/>
    <property type="match status" value="1"/>
</dbReference>
<dbReference type="AlphaFoldDB" id="A0A1H3NM91"/>
<dbReference type="InterPro" id="IPR045943">
    <property type="entry name" value="DUF6363"/>
</dbReference>
<dbReference type="Gene3D" id="3.40.1090.10">
    <property type="entry name" value="Cytosolic phospholipase A2 catalytic domain"/>
    <property type="match status" value="2"/>
</dbReference>
<dbReference type="GO" id="GO:0016042">
    <property type="term" value="P:lipid catabolic process"/>
    <property type="evidence" value="ECO:0007669"/>
    <property type="project" value="UniProtKB-UniRule"/>
</dbReference>
<dbReference type="CDD" id="cd07208">
    <property type="entry name" value="Pat_hypo_Ecoli_yjju_like"/>
    <property type="match status" value="1"/>
</dbReference>
<name>A0A1H3NM91_9BACI</name>
<evidence type="ECO:0000256" key="2">
    <source>
        <dbReference type="ARBA" id="ARBA00022963"/>
    </source>
</evidence>
<evidence type="ECO:0000256" key="4">
    <source>
        <dbReference type="PROSITE-ProRule" id="PRU01161"/>
    </source>
</evidence>
<dbReference type="Pfam" id="PF01734">
    <property type="entry name" value="Patatin"/>
    <property type="match status" value="1"/>
</dbReference>
<keyword evidence="3 4" id="KW-0443">Lipid metabolism</keyword>
<accession>A0A1H3NM91</accession>
<keyword evidence="2 4" id="KW-0442">Lipid degradation</keyword>
<dbReference type="PANTHER" id="PTHR14226:SF25">
    <property type="entry name" value="PHOSPHOESTERASE"/>
    <property type="match status" value="1"/>
</dbReference>
<dbReference type="SUPFAM" id="SSF52151">
    <property type="entry name" value="FabD/lysophospholipase-like"/>
    <property type="match status" value="1"/>
</dbReference>
<evidence type="ECO:0000256" key="3">
    <source>
        <dbReference type="ARBA" id="ARBA00023098"/>
    </source>
</evidence>
<dbReference type="InterPro" id="IPR037483">
    <property type="entry name" value="YjjU-like"/>
</dbReference>
<dbReference type="OrthoDB" id="9802424at2"/>
<dbReference type="STRING" id="1503961.SAMN05421736_104115"/>
<organism evidence="6 7">
    <name type="scientific">Evansella caseinilytica</name>
    <dbReference type="NCBI Taxonomy" id="1503961"/>
    <lineage>
        <taxon>Bacteria</taxon>
        <taxon>Bacillati</taxon>
        <taxon>Bacillota</taxon>
        <taxon>Bacilli</taxon>
        <taxon>Bacillales</taxon>
        <taxon>Bacillaceae</taxon>
        <taxon>Evansella</taxon>
    </lineage>
</organism>
<dbReference type="InterPro" id="IPR050301">
    <property type="entry name" value="NTE"/>
</dbReference>
<protein>
    <submittedName>
        <fullName evidence="6">Predicted phospholipase, patatin/cPLA2 family</fullName>
    </submittedName>
</protein>
<feature type="short sequence motif" description="GXGXXG" evidence="4">
    <location>
        <begin position="10"/>
        <end position="15"/>
    </location>
</feature>
<dbReference type="EMBL" id="FNPI01000004">
    <property type="protein sequence ID" value="SDY89535.1"/>
    <property type="molecule type" value="Genomic_DNA"/>
</dbReference>
<dbReference type="Proteomes" id="UP000198935">
    <property type="component" value="Unassembled WGS sequence"/>
</dbReference>
<dbReference type="PANTHER" id="PTHR14226">
    <property type="entry name" value="NEUROPATHY TARGET ESTERASE/SWISS CHEESE D.MELANOGASTER"/>
    <property type="match status" value="1"/>
</dbReference>
<evidence type="ECO:0000259" key="5">
    <source>
        <dbReference type="PROSITE" id="PS51635"/>
    </source>
</evidence>
<dbReference type="GO" id="GO:0016787">
    <property type="term" value="F:hydrolase activity"/>
    <property type="evidence" value="ECO:0007669"/>
    <property type="project" value="UniProtKB-UniRule"/>
</dbReference>
<dbReference type="InterPro" id="IPR002641">
    <property type="entry name" value="PNPLA_dom"/>
</dbReference>
<feature type="domain" description="PNPLA" evidence="5">
    <location>
        <begin position="6"/>
        <end position="173"/>
    </location>
</feature>
<feature type="active site" description="Proton acceptor" evidence="4">
    <location>
        <position position="160"/>
    </location>
</feature>
<proteinExistence type="predicted"/>
<dbReference type="InterPro" id="IPR016035">
    <property type="entry name" value="Acyl_Trfase/lysoPLipase"/>
</dbReference>